<dbReference type="SMART" id="SM00422">
    <property type="entry name" value="HTH_MERR"/>
    <property type="match status" value="1"/>
</dbReference>
<evidence type="ECO:0000313" key="3">
    <source>
        <dbReference type="EMBL" id="RZT87834.1"/>
    </source>
</evidence>
<dbReference type="AlphaFoldDB" id="A0A4Q7V2W9"/>
<accession>A0A4Q7V2W9</accession>
<evidence type="ECO:0000256" key="1">
    <source>
        <dbReference type="ARBA" id="ARBA00023125"/>
    </source>
</evidence>
<protein>
    <submittedName>
        <fullName evidence="3">DNA-binding transcriptional MerR regulator</fullName>
    </submittedName>
</protein>
<dbReference type="EMBL" id="SHKL01000001">
    <property type="protein sequence ID" value="RZT87834.1"/>
    <property type="molecule type" value="Genomic_DNA"/>
</dbReference>
<dbReference type="InterPro" id="IPR012925">
    <property type="entry name" value="TipAS_dom"/>
</dbReference>
<organism evidence="3 4">
    <name type="scientific">Pseudonocardia sediminis</name>
    <dbReference type="NCBI Taxonomy" id="1397368"/>
    <lineage>
        <taxon>Bacteria</taxon>
        <taxon>Bacillati</taxon>
        <taxon>Actinomycetota</taxon>
        <taxon>Actinomycetes</taxon>
        <taxon>Pseudonocardiales</taxon>
        <taxon>Pseudonocardiaceae</taxon>
        <taxon>Pseudonocardia</taxon>
    </lineage>
</organism>
<dbReference type="CDD" id="cd01106">
    <property type="entry name" value="HTH_TipAL-Mta"/>
    <property type="match status" value="1"/>
</dbReference>
<comment type="caution">
    <text evidence="3">The sequence shown here is derived from an EMBL/GenBank/DDBJ whole genome shotgun (WGS) entry which is preliminary data.</text>
</comment>
<dbReference type="Proteomes" id="UP000291591">
    <property type="component" value="Unassembled WGS sequence"/>
</dbReference>
<dbReference type="PANTHER" id="PTHR30204">
    <property type="entry name" value="REDOX-CYCLING DRUG-SENSING TRANSCRIPTIONAL ACTIVATOR SOXR"/>
    <property type="match status" value="1"/>
</dbReference>
<dbReference type="InterPro" id="IPR000551">
    <property type="entry name" value="MerR-type_HTH_dom"/>
</dbReference>
<keyword evidence="4" id="KW-1185">Reference proteome</keyword>
<name>A0A4Q7V2W9_PSEST</name>
<dbReference type="RefSeq" id="WP_207223636.1">
    <property type="nucleotide sequence ID" value="NZ_SHKL01000001.1"/>
</dbReference>
<dbReference type="Gene3D" id="1.10.1660.10">
    <property type="match status" value="1"/>
</dbReference>
<evidence type="ECO:0000259" key="2">
    <source>
        <dbReference type="PROSITE" id="PS50937"/>
    </source>
</evidence>
<dbReference type="PROSITE" id="PS00552">
    <property type="entry name" value="HTH_MERR_1"/>
    <property type="match status" value="1"/>
</dbReference>
<dbReference type="SUPFAM" id="SSF46955">
    <property type="entry name" value="Putative DNA-binding domain"/>
    <property type="match status" value="1"/>
</dbReference>
<feature type="domain" description="HTH merR-type" evidence="2">
    <location>
        <begin position="5"/>
        <end position="74"/>
    </location>
</feature>
<dbReference type="GO" id="GO:0003700">
    <property type="term" value="F:DNA-binding transcription factor activity"/>
    <property type="evidence" value="ECO:0007669"/>
    <property type="project" value="InterPro"/>
</dbReference>
<sequence>MERTEWKVGELARQTGLTVRTLHHWEERGLVVPSRRTAAGHRLYDDRDVRRVYEVVALRELGLSLEAVAEVLAPEGDRLEGILSAHLSQVEARLTALRDLRTTLAALVAGLRSARAPGTSDLMGLIDEVSKMTETFNNYFTDEQLAALEARREELGEDTIRATEQEWPGLIAAVQSEMDAGTDPASPRVRALATRWAELLEAFHGGDPGLREGLYRLRDENAEEVLSRGGPTDEQIDYIRRAGAAGV</sequence>
<dbReference type="InterPro" id="IPR047057">
    <property type="entry name" value="MerR_fam"/>
</dbReference>
<evidence type="ECO:0000313" key="4">
    <source>
        <dbReference type="Proteomes" id="UP000291591"/>
    </source>
</evidence>
<dbReference type="GO" id="GO:0003677">
    <property type="term" value="F:DNA binding"/>
    <property type="evidence" value="ECO:0007669"/>
    <property type="project" value="UniProtKB-KW"/>
</dbReference>
<dbReference type="Pfam" id="PF07739">
    <property type="entry name" value="TipAS"/>
    <property type="match status" value="1"/>
</dbReference>
<dbReference type="Pfam" id="PF13411">
    <property type="entry name" value="MerR_1"/>
    <property type="match status" value="1"/>
</dbReference>
<dbReference type="PRINTS" id="PR00040">
    <property type="entry name" value="HTHMERR"/>
</dbReference>
<gene>
    <name evidence="3" type="ORF">EV383_4765</name>
</gene>
<keyword evidence="1 3" id="KW-0238">DNA-binding</keyword>
<dbReference type="InterPro" id="IPR009061">
    <property type="entry name" value="DNA-bd_dom_put_sf"/>
</dbReference>
<reference evidence="3 4" key="1">
    <citation type="submission" date="2019-02" db="EMBL/GenBank/DDBJ databases">
        <title>Sequencing the genomes of 1000 actinobacteria strains.</title>
        <authorList>
            <person name="Klenk H.-P."/>
        </authorList>
    </citation>
    <scope>NUCLEOTIDE SEQUENCE [LARGE SCALE GENOMIC DNA]</scope>
    <source>
        <strain evidence="3 4">DSM 45779</strain>
    </source>
</reference>
<dbReference type="PROSITE" id="PS50937">
    <property type="entry name" value="HTH_MERR_2"/>
    <property type="match status" value="1"/>
</dbReference>
<dbReference type="PANTHER" id="PTHR30204:SF90">
    <property type="entry name" value="HTH-TYPE TRANSCRIPTIONAL ACTIVATOR MTA"/>
    <property type="match status" value="1"/>
</dbReference>
<proteinExistence type="predicted"/>